<sequence>MHSKLRGRFHSSVVTFILSSMVFSIYAVSSPVHGADFTCINSPGDMGKLPRWSTSGEKNLSFVVSWAFKDPEQCIVGLFDEKDNPLNFYSNAFYWKESLVYSDQYRLPTNWTFTRQGEMVLISAETTFPIQLLESMKNRNLNGFGNDIPKATSIFGVQTSIKSKKYGTYNSYESLPIKANNSLSNLWGLWFSKNQGIFPSECSPIKISKLADIEVDVSSKILSSGPTADIEIRLRELNRCILLVHAGPMVSPSQLNRSSKLSSPVLSTYPFWDGEAPPFFEDILNKPDQLIQIGVGDYLRNIPKDACCVFTGAVFDKVPEVILNHSDSVMIDGNDVVVKSSVQGAGVSPNPNNYINVLIGIYVLTFSEQETVPNGWRVNFSGNSWTARYFQGGVTLGGWDIEYLTRVIKIPSMSLFLSAADKAAADKAAADKAALEKFIADVKADVDKAVAKLKAAETKKKTITCVKGKISKKVTGITPKCPSGYKQK</sequence>
<comment type="caution">
    <text evidence="1">The sequence shown here is derived from an EMBL/GenBank/DDBJ whole genome shotgun (WGS) entry which is preliminary data.</text>
</comment>
<dbReference type="EMBL" id="JNSK01000030">
    <property type="protein sequence ID" value="KGA18102.1"/>
    <property type="molecule type" value="Genomic_DNA"/>
</dbReference>
<proteinExistence type="predicted"/>
<dbReference type="AlphaFoldDB" id="A0A094Q3Z4"/>
<evidence type="ECO:0000313" key="1">
    <source>
        <dbReference type="EMBL" id="KGA18102.1"/>
    </source>
</evidence>
<gene>
    <name evidence="1" type="ORF">GM50_9660</name>
</gene>
<organism evidence="1">
    <name type="scientific">freshwater metagenome</name>
    <dbReference type="NCBI Taxonomy" id="449393"/>
    <lineage>
        <taxon>unclassified sequences</taxon>
        <taxon>metagenomes</taxon>
        <taxon>ecological metagenomes</taxon>
    </lineage>
</organism>
<name>A0A094Q3Z4_9ZZZZ</name>
<reference evidence="1" key="1">
    <citation type="submission" date="2014-05" db="EMBL/GenBank/DDBJ databases">
        <title>Key roles for freshwater Actinobacteria revealed by deep metagenomic sequencing.</title>
        <authorList>
            <person name="Ghai R."/>
            <person name="Mizuno C.M."/>
            <person name="Picazo A."/>
            <person name="Camacho A."/>
            <person name="Rodriguez-Valera F."/>
        </authorList>
    </citation>
    <scope>NUCLEOTIDE SEQUENCE</scope>
</reference>
<protein>
    <submittedName>
        <fullName evidence="1">Uncharacterized protein</fullName>
    </submittedName>
</protein>
<accession>A0A094Q3Z4</accession>